<dbReference type="PANTHER" id="PTHR11575">
    <property type="entry name" value="5'-NUCLEOTIDASE-RELATED"/>
    <property type="match status" value="1"/>
</dbReference>
<dbReference type="PROSITE" id="PS00785">
    <property type="entry name" value="5_NUCLEOTIDASE_1"/>
    <property type="match status" value="1"/>
</dbReference>
<dbReference type="PRINTS" id="PR01607">
    <property type="entry name" value="APYRASEFAMLY"/>
</dbReference>
<dbReference type="PANTHER" id="PTHR11575:SF6">
    <property type="entry name" value="2',3'-CYCLIC-NUCLEOTIDE 2'-PHOSPHODIESTERASE_3'-NUCLEOTIDASE"/>
    <property type="match status" value="1"/>
</dbReference>
<dbReference type="SUPFAM" id="SSF55816">
    <property type="entry name" value="5'-nucleotidase (syn. UDP-sugar hydrolase), C-terminal domain"/>
    <property type="match status" value="1"/>
</dbReference>
<sequence length="629" mass="67464">MSHTRLKGSEGARVALRIMATSDVHATLLDYDYSKDSATTLGSLARAATVIEAARKDVSATLLVDNGDFLEGAAIADPYEGGAGSGLENPVVQAMNAMRFDAIGLGNHEFNMPAEDVRAALRALKAPVLCANLHLSKDLDASVYADLWQPNLVLDVTAVDENGACHDLRVGLFSVLPPQVVAWDALRIAGRLVAEEMVAAARRQISELRRQGVDVVVALAHSGIRDVTHSEETENVSVAVAGLDGVDAIVTGHVHRVFPSPSFGHSEVIDPDAGTLHGKPAVMPGVHATHVGQIDLALRCTDGAWQVEGHRVQVHDLRKGDGTAPVEAPVVVSAIEVAHNRTLTRMRRTIGRVMEPVTSYFSMVKSDCASRLVAEAKLAFARRELAGTGLESLPLIASVAPLKCGGRAGAFHYVDVSPGAVSARAIADMQPYSNHVNVVQTRGREVVEWLEKGCAVYNQLFAGETGQFLHDRDAPTYNREAIYGLSYAVDLSEPARYAVDGSLINPQARRVSNICWRGVQIAPEQEFLLVTNDYRGGGGGNFPGAGRGRVVEIAPARVRDVLAQHIAERSGKRDPKLDTWHLRRMPGVTAMFDTGPRSAAVLDIAGLPIRLLGTVDGGFVRYELDMARL</sequence>
<reference evidence="6 7" key="1">
    <citation type="submission" date="2017-05" db="EMBL/GenBank/DDBJ databases">
        <authorList>
            <person name="Varghese N."/>
            <person name="Submissions S."/>
        </authorList>
    </citation>
    <scope>NUCLEOTIDE SEQUENCE [LARGE SCALE GENOMIC DNA]</scope>
    <source>
        <strain evidence="6 7">DSM 29734</strain>
    </source>
</reference>
<dbReference type="Gene3D" id="3.90.780.10">
    <property type="entry name" value="5'-Nucleotidase, C-terminal domain"/>
    <property type="match status" value="1"/>
</dbReference>
<evidence type="ECO:0000259" key="4">
    <source>
        <dbReference type="Pfam" id="PF00149"/>
    </source>
</evidence>
<dbReference type="NCBIfam" id="NF006938">
    <property type="entry name" value="PRK09420.1"/>
    <property type="match status" value="1"/>
</dbReference>
<evidence type="ECO:0000256" key="2">
    <source>
        <dbReference type="ARBA" id="ARBA00022729"/>
    </source>
</evidence>
<evidence type="ECO:0000256" key="1">
    <source>
        <dbReference type="ARBA" id="ARBA00006654"/>
    </source>
</evidence>
<dbReference type="InterPro" id="IPR006179">
    <property type="entry name" value="5_nucleotidase/apyrase"/>
</dbReference>
<dbReference type="Pfam" id="PF00149">
    <property type="entry name" value="Metallophos"/>
    <property type="match status" value="1"/>
</dbReference>
<dbReference type="EMBL" id="FXTY01000005">
    <property type="protein sequence ID" value="SMP26881.1"/>
    <property type="molecule type" value="Genomic_DNA"/>
</dbReference>
<feature type="domain" description="5'-Nucleotidase C-terminal" evidence="5">
    <location>
        <begin position="408"/>
        <end position="543"/>
    </location>
</feature>
<comment type="similarity">
    <text evidence="1 3">Belongs to the 5'-nucleotidase family.</text>
</comment>
<evidence type="ECO:0000256" key="3">
    <source>
        <dbReference type="RuleBase" id="RU362119"/>
    </source>
</evidence>
<comment type="caution">
    <text evidence="6">The sequence shown here is derived from an EMBL/GenBank/DDBJ whole genome shotgun (WGS) entry which is preliminary data.</text>
</comment>
<evidence type="ECO:0000313" key="7">
    <source>
        <dbReference type="Proteomes" id="UP001157961"/>
    </source>
</evidence>
<dbReference type="InterPro" id="IPR008334">
    <property type="entry name" value="5'-Nucleotdase_C"/>
</dbReference>
<dbReference type="InterPro" id="IPR036907">
    <property type="entry name" value="5'-Nucleotdase_C_sf"/>
</dbReference>
<keyword evidence="2" id="KW-0732">Signal</keyword>
<organism evidence="6 7">
    <name type="scientific">Shimia sagamensis</name>
    <dbReference type="NCBI Taxonomy" id="1566352"/>
    <lineage>
        <taxon>Bacteria</taxon>
        <taxon>Pseudomonadati</taxon>
        <taxon>Pseudomonadota</taxon>
        <taxon>Alphaproteobacteria</taxon>
        <taxon>Rhodobacterales</taxon>
        <taxon>Roseobacteraceae</taxon>
    </lineage>
</organism>
<dbReference type="InterPro" id="IPR006146">
    <property type="entry name" value="5'-Nucleotdase_CS"/>
</dbReference>
<evidence type="ECO:0000259" key="5">
    <source>
        <dbReference type="Pfam" id="PF02872"/>
    </source>
</evidence>
<dbReference type="InterPro" id="IPR004843">
    <property type="entry name" value="Calcineurin-like_PHP"/>
</dbReference>
<gene>
    <name evidence="6" type="ORF">SAMN06265373_105343</name>
</gene>
<dbReference type="Pfam" id="PF02872">
    <property type="entry name" value="5_nucleotid_C"/>
    <property type="match status" value="1"/>
</dbReference>
<keyword evidence="7" id="KW-1185">Reference proteome</keyword>
<dbReference type="Gene3D" id="3.60.21.10">
    <property type="match status" value="1"/>
</dbReference>
<protein>
    <submittedName>
        <fullName evidence="6">2',3'-cyclic-nucleotide 2'-phosphodiesterase / 3'-nucleotidase</fullName>
    </submittedName>
</protein>
<evidence type="ECO:0000313" key="6">
    <source>
        <dbReference type="EMBL" id="SMP26881.1"/>
    </source>
</evidence>
<name>A0ABY1P7W7_9RHOB</name>
<dbReference type="RefSeq" id="WP_283426744.1">
    <property type="nucleotide sequence ID" value="NZ_FXTY01000005.1"/>
</dbReference>
<dbReference type="SUPFAM" id="SSF56300">
    <property type="entry name" value="Metallo-dependent phosphatases"/>
    <property type="match status" value="1"/>
</dbReference>
<dbReference type="InterPro" id="IPR029052">
    <property type="entry name" value="Metallo-depent_PP-like"/>
</dbReference>
<dbReference type="Proteomes" id="UP001157961">
    <property type="component" value="Unassembled WGS sequence"/>
</dbReference>
<feature type="domain" description="Calcineurin-like phosphoesterase" evidence="4">
    <location>
        <begin position="16"/>
        <end position="256"/>
    </location>
</feature>
<keyword evidence="3" id="KW-0378">Hydrolase</keyword>
<proteinExistence type="inferred from homology"/>
<dbReference type="PROSITE" id="PS00786">
    <property type="entry name" value="5_NUCLEOTIDASE_2"/>
    <property type="match status" value="1"/>
</dbReference>
<keyword evidence="3" id="KW-0547">Nucleotide-binding</keyword>
<accession>A0ABY1P7W7</accession>